<feature type="transmembrane region" description="Helical" evidence="1">
    <location>
        <begin position="79"/>
        <end position="100"/>
    </location>
</feature>
<reference evidence="2 3" key="1">
    <citation type="submission" date="2017-05" db="EMBL/GenBank/DDBJ databases">
        <title>Vagococcus spp. assemblies.</title>
        <authorList>
            <person name="Gulvik C.A."/>
        </authorList>
    </citation>
    <scope>NUCLEOTIDE SEQUENCE [LARGE SCALE GENOMIC DNA]</scope>
    <source>
        <strain evidence="2 3">CCUG 51432</strain>
    </source>
</reference>
<organism evidence="2 3">
    <name type="scientific">Vagococcus elongatus</name>
    <dbReference type="NCBI Taxonomy" id="180344"/>
    <lineage>
        <taxon>Bacteria</taxon>
        <taxon>Bacillati</taxon>
        <taxon>Bacillota</taxon>
        <taxon>Bacilli</taxon>
        <taxon>Lactobacillales</taxon>
        <taxon>Enterococcaceae</taxon>
        <taxon>Vagococcus</taxon>
    </lineage>
</organism>
<evidence type="ECO:0000313" key="3">
    <source>
        <dbReference type="Proteomes" id="UP000287605"/>
    </source>
</evidence>
<protein>
    <recommendedName>
        <fullName evidence="4">DUF3796 domain-containing protein</fullName>
    </recommendedName>
</protein>
<evidence type="ECO:0008006" key="4">
    <source>
        <dbReference type="Google" id="ProtNLM"/>
    </source>
</evidence>
<dbReference type="Proteomes" id="UP000287605">
    <property type="component" value="Unassembled WGS sequence"/>
</dbReference>
<evidence type="ECO:0000313" key="2">
    <source>
        <dbReference type="EMBL" id="RSU15638.1"/>
    </source>
</evidence>
<comment type="caution">
    <text evidence="2">The sequence shown here is derived from an EMBL/GenBank/DDBJ whole genome shotgun (WGS) entry which is preliminary data.</text>
</comment>
<evidence type="ECO:0000256" key="1">
    <source>
        <dbReference type="SAM" id="Phobius"/>
    </source>
</evidence>
<accession>A0A430B5Q8</accession>
<feature type="transmembrane region" description="Helical" evidence="1">
    <location>
        <begin position="106"/>
        <end position="129"/>
    </location>
</feature>
<name>A0A430B5Q8_9ENTE</name>
<keyword evidence="1" id="KW-0472">Membrane</keyword>
<sequence>MIQIHHTGGERMFNKRVNSWMSVFGLLGVLGFLGFIMEEPIFLTFFTFFGFFGFYWEGKLNKERIDERLKDNFSKAQRYGYRLGMTLIFLTIILCSREFSNYKNTLMLQMTLISLVIAITLILVPMLTYHFDKGNLDD</sequence>
<keyword evidence="3" id="KW-1185">Reference proteome</keyword>
<keyword evidence="1" id="KW-1133">Transmembrane helix</keyword>
<feature type="transmembrane region" description="Helical" evidence="1">
    <location>
        <begin position="41"/>
        <end position="58"/>
    </location>
</feature>
<dbReference type="EMBL" id="NGKA01000001">
    <property type="protein sequence ID" value="RSU15638.1"/>
    <property type="molecule type" value="Genomic_DNA"/>
</dbReference>
<dbReference type="AlphaFoldDB" id="A0A430B5Q8"/>
<feature type="transmembrane region" description="Helical" evidence="1">
    <location>
        <begin position="17"/>
        <end position="35"/>
    </location>
</feature>
<gene>
    <name evidence="2" type="ORF">CBF29_00760</name>
</gene>
<proteinExistence type="predicted"/>
<keyword evidence="1" id="KW-0812">Transmembrane</keyword>
<dbReference type="OrthoDB" id="9958008at2"/>